<reference evidence="2" key="1">
    <citation type="submission" date="2021-12" db="EMBL/GenBank/DDBJ databases">
        <title>Prjna785345.</title>
        <authorList>
            <person name="Rujirawat T."/>
            <person name="Krajaejun T."/>
        </authorList>
    </citation>
    <scope>NUCLEOTIDE SEQUENCE</scope>
    <source>
        <strain evidence="2">Pi057C3</strain>
    </source>
</reference>
<keyword evidence="1" id="KW-1133">Transmembrane helix</keyword>
<evidence type="ECO:0000313" key="3">
    <source>
        <dbReference type="Proteomes" id="UP001209570"/>
    </source>
</evidence>
<evidence type="ECO:0008006" key="4">
    <source>
        <dbReference type="Google" id="ProtNLM"/>
    </source>
</evidence>
<comment type="caution">
    <text evidence="2">The sequence shown here is derived from an EMBL/GenBank/DDBJ whole genome shotgun (WGS) entry which is preliminary data.</text>
</comment>
<name>A0AAD5LXG9_PYTIN</name>
<organism evidence="2 3">
    <name type="scientific">Pythium insidiosum</name>
    <name type="common">Pythiosis disease agent</name>
    <dbReference type="NCBI Taxonomy" id="114742"/>
    <lineage>
        <taxon>Eukaryota</taxon>
        <taxon>Sar</taxon>
        <taxon>Stramenopiles</taxon>
        <taxon>Oomycota</taxon>
        <taxon>Peronosporomycetes</taxon>
        <taxon>Pythiales</taxon>
        <taxon>Pythiaceae</taxon>
        <taxon>Pythium</taxon>
    </lineage>
</organism>
<feature type="transmembrane region" description="Helical" evidence="1">
    <location>
        <begin position="465"/>
        <end position="487"/>
    </location>
</feature>
<dbReference type="Proteomes" id="UP001209570">
    <property type="component" value="Unassembled WGS sequence"/>
</dbReference>
<gene>
    <name evidence="2" type="ORF">P43SY_004748</name>
</gene>
<feature type="transmembrane region" description="Helical" evidence="1">
    <location>
        <begin position="537"/>
        <end position="559"/>
    </location>
</feature>
<dbReference type="AlphaFoldDB" id="A0AAD5LXG9"/>
<dbReference type="EMBL" id="JAKCXM010000332">
    <property type="protein sequence ID" value="KAJ0395653.1"/>
    <property type="molecule type" value="Genomic_DNA"/>
</dbReference>
<evidence type="ECO:0000256" key="1">
    <source>
        <dbReference type="SAM" id="Phobius"/>
    </source>
</evidence>
<keyword evidence="1" id="KW-0472">Membrane</keyword>
<accession>A0AAD5LXG9</accession>
<sequence length="1192" mass="132382">MDDERQKLLARHRRQQVSGLQPFGAPTWSRCVLSVVTYALFLSDVIRTGVGIPRLSLATVEPGVSMLFGPFSYPVVHLTTANATQPTAAKRFWPYKYDTTSLGMRAVAQALQLPKWPACVRYESTCDETSGLPGAVIFEMLDELIARVREQTTAPPDSRLRSAAGRSLTLRLEHQRRDRLSEAVLPSVFYRTQRRTCQASFYPLQRLRSHALCAPFGVHPFSCVDPTSNFGRLCGAKPCSRVGRIHEHISGRVTMLQRAYPNASLELVVLDSAQDFSRGGLVSHGRRDFDIVTLVRIRECRAAAAANCSTIAVDDYRYEGIVFASSEREWFPIVALLRATGQVYAWLRVAALVAAVVAVERVASTSPLAKTWSVVRTVFVVIPSHVVVYGAIVPVSCYATAHLLDSNLVYEQIRADFYALLGGFRFDVSAFFRLASISMRTVWLIASACQCIVSLSTRRSWTRELGIAGVPELFIAFVSSFTVFAHIRLPNWRDCRVLQVHRVVASHRTRDVRSFVFDKTRAPINALFLGASSDYQFIAVGLAAVAAIAVIAWVVMAAVQYRRRYRLAIVSHTRVPYTAAWLWPAHALVVNWLNAITEPSAAAELATPRANGTRKVSRILTVSVRRLDVDASTVYDQLLELEQRSRHELAYIVTLNLTVMSDPLVFYRLRQRGSRQLVAMYEDQVRGKQWLLPLQSSSTLRDAPFAWEELRRVATLLARHRRQQVSGLQPFGTLTWSRCVLSVITYGLFLSDVVRTGLGVRRLSLTSVEPGVRMMFGPYNYPVVHLTTANASLPTSKQRYWTYKHDTTSLSMRAIAKTLETSAWPACVHHEATCDETAGLPGALVFEMLDELIAQVRDAVSADHRSRTWSNSLTLRITHEYRDRLNEAVLPSIFYRSLRRTCQASFFTSAQLVSRPLCDPRAAHPFSCLDAVSGYDRLCSDAASCPGVGPIQQRIRSHLSALQRAYPNASLDIVVLDSVQDYARAALVSHGRRDFDVVTLNLGNIPTTAIEELLRRHHRRAASRPVPAKTTLAPRHSTAHGAIAALVERARLSRVMSFAASSPPSILPPPSSTRRRSLDMFASVKTADLEGRLATMRLDAMSARWQSSDDGAMAIGTLEFIADTTSTRTSRRHRQPSARPFVSLGHVRRQELALALDDAQSLRARAALVLTAEDAVPCACFSGKTSLRAAGA</sequence>
<evidence type="ECO:0000313" key="2">
    <source>
        <dbReference type="EMBL" id="KAJ0395653.1"/>
    </source>
</evidence>
<keyword evidence="3" id="KW-1185">Reference proteome</keyword>
<protein>
    <recommendedName>
        <fullName evidence="4">Transmembrane protein</fullName>
    </recommendedName>
</protein>
<keyword evidence="1" id="KW-0812">Transmembrane</keyword>
<proteinExistence type="predicted"/>